<dbReference type="InterPro" id="IPR001680">
    <property type="entry name" value="WD40_rpt"/>
</dbReference>
<dbReference type="PANTHER" id="PTHR19848:SF8">
    <property type="entry name" value="F-BOX AND WD REPEAT DOMAIN CONTAINING 7"/>
    <property type="match status" value="1"/>
</dbReference>
<evidence type="ECO:0000313" key="4">
    <source>
        <dbReference type="EMBL" id="CCA75921.1"/>
    </source>
</evidence>
<evidence type="ECO:0000313" key="5">
    <source>
        <dbReference type="Proteomes" id="UP000007148"/>
    </source>
</evidence>
<dbReference type="InterPro" id="IPR015943">
    <property type="entry name" value="WD40/YVTN_repeat-like_dom_sf"/>
</dbReference>
<dbReference type="PROSITE" id="PS50082">
    <property type="entry name" value="WD_REPEATS_2"/>
    <property type="match status" value="2"/>
</dbReference>
<keyword evidence="1 3" id="KW-0853">WD repeat</keyword>
<keyword evidence="5" id="KW-1185">Reference proteome</keyword>
<evidence type="ECO:0000256" key="1">
    <source>
        <dbReference type="ARBA" id="ARBA00022574"/>
    </source>
</evidence>
<accession>G4TX78</accession>
<dbReference type="Gene3D" id="2.130.10.10">
    <property type="entry name" value="YVTN repeat-like/Quinoprotein amine dehydrogenase"/>
    <property type="match status" value="1"/>
</dbReference>
<comment type="caution">
    <text evidence="4">The sequence shown here is derived from an EMBL/GenBank/DDBJ whole genome shotgun (WGS) entry which is preliminary data.</text>
</comment>
<sequence length="157" mass="17318">VRAVGFSPDGSQIVSGSDDKTLRLWDVETEQPVGGPFRGHGGRVRAVGFSPDGLGAFSGSEDPTIRRWDAEKGELGRIDLPGLVPGFRHCSLLHDGWVQSSGKFLFWVPPDNRHGLQNPRLLLTIPTISHHRATKLDFTHFQCGPTWTNVVRRVSTQ</sequence>
<dbReference type="Pfam" id="PF00400">
    <property type="entry name" value="WD40"/>
    <property type="match status" value="2"/>
</dbReference>
<feature type="repeat" description="WD" evidence="3">
    <location>
        <begin position="1"/>
        <end position="35"/>
    </location>
</feature>
<proteinExistence type="predicted"/>
<keyword evidence="2" id="KW-0677">Repeat</keyword>
<dbReference type="InParanoid" id="G4TX78"/>
<reference evidence="4 5" key="1">
    <citation type="journal article" date="2011" name="PLoS Pathog.">
        <title>Endophytic Life Strategies Decoded by Genome and Transcriptome Analyses of the Mutualistic Root Symbiont Piriformospora indica.</title>
        <authorList>
            <person name="Zuccaro A."/>
            <person name="Lahrmann U."/>
            <person name="Guldener U."/>
            <person name="Langen G."/>
            <person name="Pfiffi S."/>
            <person name="Biedenkopf D."/>
            <person name="Wong P."/>
            <person name="Samans B."/>
            <person name="Grimm C."/>
            <person name="Basiewicz M."/>
            <person name="Murat C."/>
            <person name="Martin F."/>
            <person name="Kogel K.H."/>
        </authorList>
    </citation>
    <scope>NUCLEOTIDE SEQUENCE [LARGE SCALE GENOMIC DNA]</scope>
    <source>
        <strain evidence="4 5">DSM 11827</strain>
    </source>
</reference>
<dbReference type="PROSITE" id="PS50294">
    <property type="entry name" value="WD_REPEATS_REGION"/>
    <property type="match status" value="2"/>
</dbReference>
<dbReference type="SUPFAM" id="SSF50978">
    <property type="entry name" value="WD40 repeat-like"/>
    <property type="match status" value="1"/>
</dbReference>
<dbReference type="PROSITE" id="PS00678">
    <property type="entry name" value="WD_REPEATS_1"/>
    <property type="match status" value="1"/>
</dbReference>
<feature type="non-terminal residue" evidence="4">
    <location>
        <position position="1"/>
    </location>
</feature>
<evidence type="ECO:0000256" key="3">
    <source>
        <dbReference type="PROSITE-ProRule" id="PRU00221"/>
    </source>
</evidence>
<dbReference type="InterPro" id="IPR019775">
    <property type="entry name" value="WD40_repeat_CS"/>
</dbReference>
<dbReference type="Proteomes" id="UP000007148">
    <property type="component" value="Unassembled WGS sequence"/>
</dbReference>
<dbReference type="HOGENOM" id="CLU_000288_57_19_1"/>
<dbReference type="EMBL" id="CAFZ01000554">
    <property type="protein sequence ID" value="CCA75921.1"/>
    <property type="molecule type" value="Genomic_DNA"/>
</dbReference>
<dbReference type="PANTHER" id="PTHR19848">
    <property type="entry name" value="WD40 REPEAT PROTEIN"/>
    <property type="match status" value="1"/>
</dbReference>
<dbReference type="AlphaFoldDB" id="G4TX78"/>
<dbReference type="eggNOG" id="KOG0267">
    <property type="taxonomic scope" value="Eukaryota"/>
</dbReference>
<dbReference type="SMART" id="SM00320">
    <property type="entry name" value="WD40"/>
    <property type="match status" value="2"/>
</dbReference>
<evidence type="ECO:0000256" key="2">
    <source>
        <dbReference type="ARBA" id="ARBA00022737"/>
    </source>
</evidence>
<name>G4TX78_SERID</name>
<organism evidence="4 5">
    <name type="scientific">Serendipita indica (strain DSM 11827)</name>
    <name type="common">Root endophyte fungus</name>
    <name type="synonym">Piriformospora indica</name>
    <dbReference type="NCBI Taxonomy" id="1109443"/>
    <lineage>
        <taxon>Eukaryota</taxon>
        <taxon>Fungi</taxon>
        <taxon>Dikarya</taxon>
        <taxon>Basidiomycota</taxon>
        <taxon>Agaricomycotina</taxon>
        <taxon>Agaricomycetes</taxon>
        <taxon>Sebacinales</taxon>
        <taxon>Serendipitaceae</taxon>
        <taxon>Serendipita</taxon>
    </lineage>
</organism>
<protein>
    <submittedName>
        <fullName evidence="4">Uncharacterized protein</fullName>
    </submittedName>
</protein>
<gene>
    <name evidence="4" type="ORF">PIIN_09917</name>
</gene>
<feature type="repeat" description="WD" evidence="3">
    <location>
        <begin position="37"/>
        <end position="78"/>
    </location>
</feature>
<dbReference type="STRING" id="1109443.G4TX78"/>
<dbReference type="OrthoDB" id="6262491at2759"/>
<dbReference type="InterPro" id="IPR036322">
    <property type="entry name" value="WD40_repeat_dom_sf"/>
</dbReference>